<dbReference type="PRINTS" id="PR00722">
    <property type="entry name" value="CHYMOTRYPSIN"/>
</dbReference>
<comment type="catalytic activity">
    <reaction evidence="9">
        <text>Selective cleavage of 103-Arg-|-Ser-104 and 124-Ile-|-Ile-125 bonds in Limulus clotting factor B to form activated factor B. Cleavage of -Pro-Arg-|-Xaa- bonds in synthetic substrates.</text>
        <dbReference type="EC" id="3.4.21.84"/>
    </reaction>
</comment>
<protein>
    <recommendedName>
        <fullName evidence="10">limulus clotting factor C</fullName>
        <ecNumber evidence="10">3.4.21.84</ecNumber>
    </recommendedName>
</protein>
<dbReference type="PROSITE" id="PS00135">
    <property type="entry name" value="TRYPSIN_SER"/>
    <property type="match status" value="1"/>
</dbReference>
<evidence type="ECO:0000256" key="7">
    <source>
        <dbReference type="ARBA" id="ARBA00023157"/>
    </source>
</evidence>
<evidence type="ECO:0000256" key="6">
    <source>
        <dbReference type="ARBA" id="ARBA00022825"/>
    </source>
</evidence>
<evidence type="ECO:0000313" key="15">
    <source>
        <dbReference type="Proteomes" id="UP001258017"/>
    </source>
</evidence>
<keyword evidence="7" id="KW-1015">Disulfide bond</keyword>
<name>A0AAD9RPX9_9HYME</name>
<dbReference type="PROSITE" id="PS50240">
    <property type="entry name" value="TRYPSIN_DOM"/>
    <property type="match status" value="1"/>
</dbReference>
<accession>A0AAD9RPX9</accession>
<dbReference type="PANTHER" id="PTHR24256">
    <property type="entry name" value="TRYPTASE-RELATED"/>
    <property type="match status" value="1"/>
</dbReference>
<dbReference type="InterPro" id="IPR018114">
    <property type="entry name" value="TRYPSIN_HIS"/>
</dbReference>
<dbReference type="GO" id="GO:0042381">
    <property type="term" value="P:hemolymph coagulation"/>
    <property type="evidence" value="ECO:0007669"/>
    <property type="project" value="UniProtKB-KW"/>
</dbReference>
<dbReference type="GO" id="GO:0006508">
    <property type="term" value="P:proteolysis"/>
    <property type="evidence" value="ECO:0007669"/>
    <property type="project" value="UniProtKB-KW"/>
</dbReference>
<feature type="signal peptide" evidence="12">
    <location>
        <begin position="1"/>
        <end position="23"/>
    </location>
</feature>
<dbReference type="EMBL" id="JAIFRP010000030">
    <property type="protein sequence ID" value="KAK2583734.1"/>
    <property type="molecule type" value="Genomic_DNA"/>
</dbReference>
<dbReference type="InterPro" id="IPR009003">
    <property type="entry name" value="Peptidase_S1_PA"/>
</dbReference>
<dbReference type="InterPro" id="IPR033116">
    <property type="entry name" value="TRYPSIN_SER"/>
</dbReference>
<keyword evidence="1" id="KW-0768">Sushi</keyword>
<dbReference type="InterPro" id="IPR051487">
    <property type="entry name" value="Ser/Thr_Proteases_Immune/Dev"/>
</dbReference>
<evidence type="ECO:0000256" key="9">
    <source>
        <dbReference type="ARBA" id="ARBA00052079"/>
    </source>
</evidence>
<dbReference type="Pfam" id="PF00089">
    <property type="entry name" value="Trypsin"/>
    <property type="match status" value="1"/>
</dbReference>
<dbReference type="CDD" id="cd00190">
    <property type="entry name" value="Tryp_SPc"/>
    <property type="match status" value="1"/>
</dbReference>
<comment type="similarity">
    <text evidence="8">Belongs to the peptidase S1 family. CLIP subfamily.</text>
</comment>
<dbReference type="InterPro" id="IPR001314">
    <property type="entry name" value="Peptidase_S1A"/>
</dbReference>
<sequence length="308" mass="34710">MILLLTWLRLIFLGNYLMRPIVSSNVNVIHHSKWPLLDHDKCGNSNTDRIIGGTNASLGAYPWLARIGYTFRSSNRLITDYKCGGSLINKNYVVTAAHCVVNAPDWMTIDSVRLGEHNTMTNPDCEEDYCADPVQDFKIVSTIFHEGYNKRLFRNDIAIVRLNRPAIYNEFVMPICMPYGPLLEKNFVGETAEVAGWGIYDIEKPQLSTILQTVSLPIMKTTKCKKMLHNMIGITERQICAGGNIGKDSCNGDSGGPLMKVETIDELPRYYIIGLVSFGMERCGSTTRPGVYTKVSHYIKWILDNIYP</sequence>
<evidence type="ECO:0000256" key="3">
    <source>
        <dbReference type="ARBA" id="ARBA00022729"/>
    </source>
</evidence>
<dbReference type="SMART" id="SM00020">
    <property type="entry name" value="Tryp_SPc"/>
    <property type="match status" value="1"/>
</dbReference>
<dbReference type="AlphaFoldDB" id="A0AAD9RPX9"/>
<keyword evidence="2 11" id="KW-0645">Protease</keyword>
<keyword evidence="4 11" id="KW-0378">Hydrolase</keyword>
<evidence type="ECO:0000256" key="5">
    <source>
        <dbReference type="ARBA" id="ARBA00022820"/>
    </source>
</evidence>
<gene>
    <name evidence="14" type="ORF">KPH14_009652</name>
</gene>
<evidence type="ECO:0000256" key="8">
    <source>
        <dbReference type="ARBA" id="ARBA00024195"/>
    </source>
</evidence>
<dbReference type="Gene3D" id="2.40.10.10">
    <property type="entry name" value="Trypsin-like serine proteases"/>
    <property type="match status" value="2"/>
</dbReference>
<proteinExistence type="inferred from homology"/>
<dbReference type="SUPFAM" id="SSF50494">
    <property type="entry name" value="Trypsin-like serine proteases"/>
    <property type="match status" value="1"/>
</dbReference>
<dbReference type="PROSITE" id="PS00134">
    <property type="entry name" value="TRYPSIN_HIS"/>
    <property type="match status" value="1"/>
</dbReference>
<feature type="chain" id="PRO_5042114576" description="limulus clotting factor C" evidence="12">
    <location>
        <begin position="24"/>
        <end position="308"/>
    </location>
</feature>
<dbReference type="InterPro" id="IPR043504">
    <property type="entry name" value="Peptidase_S1_PA_chymotrypsin"/>
</dbReference>
<evidence type="ECO:0000313" key="14">
    <source>
        <dbReference type="EMBL" id="KAK2583734.1"/>
    </source>
</evidence>
<organism evidence="14 15">
    <name type="scientific">Odynerus spinipes</name>
    <dbReference type="NCBI Taxonomy" id="1348599"/>
    <lineage>
        <taxon>Eukaryota</taxon>
        <taxon>Metazoa</taxon>
        <taxon>Ecdysozoa</taxon>
        <taxon>Arthropoda</taxon>
        <taxon>Hexapoda</taxon>
        <taxon>Insecta</taxon>
        <taxon>Pterygota</taxon>
        <taxon>Neoptera</taxon>
        <taxon>Endopterygota</taxon>
        <taxon>Hymenoptera</taxon>
        <taxon>Apocrita</taxon>
        <taxon>Aculeata</taxon>
        <taxon>Vespoidea</taxon>
        <taxon>Vespidae</taxon>
        <taxon>Eumeninae</taxon>
        <taxon>Odynerus</taxon>
    </lineage>
</organism>
<comment type="caution">
    <text evidence="14">The sequence shown here is derived from an EMBL/GenBank/DDBJ whole genome shotgun (WGS) entry which is preliminary data.</text>
</comment>
<evidence type="ECO:0000256" key="1">
    <source>
        <dbReference type="ARBA" id="ARBA00022659"/>
    </source>
</evidence>
<evidence type="ECO:0000259" key="13">
    <source>
        <dbReference type="PROSITE" id="PS50240"/>
    </source>
</evidence>
<keyword evidence="5" id="KW-0353">Hemolymph clotting</keyword>
<dbReference type="EC" id="3.4.21.84" evidence="10"/>
<keyword evidence="3 12" id="KW-0732">Signal</keyword>
<reference evidence="14" key="1">
    <citation type="submission" date="2021-08" db="EMBL/GenBank/DDBJ databases">
        <authorList>
            <person name="Misof B."/>
            <person name="Oliver O."/>
            <person name="Podsiadlowski L."/>
            <person name="Donath A."/>
            <person name="Peters R."/>
            <person name="Mayer C."/>
            <person name="Rust J."/>
            <person name="Gunkel S."/>
            <person name="Lesny P."/>
            <person name="Martin S."/>
            <person name="Oeyen J.P."/>
            <person name="Petersen M."/>
            <person name="Panagiotis P."/>
            <person name="Wilbrandt J."/>
            <person name="Tanja T."/>
        </authorList>
    </citation>
    <scope>NUCLEOTIDE SEQUENCE</scope>
    <source>
        <strain evidence="14">GBR_01_08_01A</strain>
        <tissue evidence="14">Thorax + abdomen</tissue>
    </source>
</reference>
<evidence type="ECO:0000256" key="11">
    <source>
        <dbReference type="RuleBase" id="RU363034"/>
    </source>
</evidence>
<reference evidence="14" key="2">
    <citation type="journal article" date="2023" name="Commun. Biol.">
        <title>Intrasexual cuticular hydrocarbon dimorphism in a wasp sheds light on hydrocarbon biosynthesis genes in Hymenoptera.</title>
        <authorList>
            <person name="Moris V.C."/>
            <person name="Podsiadlowski L."/>
            <person name="Martin S."/>
            <person name="Oeyen J.P."/>
            <person name="Donath A."/>
            <person name="Petersen M."/>
            <person name="Wilbrandt J."/>
            <person name="Misof B."/>
            <person name="Liedtke D."/>
            <person name="Thamm M."/>
            <person name="Scheiner R."/>
            <person name="Schmitt T."/>
            <person name="Niehuis O."/>
        </authorList>
    </citation>
    <scope>NUCLEOTIDE SEQUENCE</scope>
    <source>
        <strain evidence="14">GBR_01_08_01A</strain>
    </source>
</reference>
<keyword evidence="6 11" id="KW-0720">Serine protease</keyword>
<evidence type="ECO:0000256" key="10">
    <source>
        <dbReference type="ARBA" id="ARBA00066707"/>
    </source>
</evidence>
<feature type="domain" description="Peptidase S1" evidence="13">
    <location>
        <begin position="50"/>
        <end position="307"/>
    </location>
</feature>
<dbReference type="GO" id="GO:0004252">
    <property type="term" value="F:serine-type endopeptidase activity"/>
    <property type="evidence" value="ECO:0007669"/>
    <property type="project" value="InterPro"/>
</dbReference>
<keyword evidence="15" id="KW-1185">Reference proteome</keyword>
<evidence type="ECO:0000256" key="4">
    <source>
        <dbReference type="ARBA" id="ARBA00022801"/>
    </source>
</evidence>
<dbReference type="Proteomes" id="UP001258017">
    <property type="component" value="Unassembled WGS sequence"/>
</dbReference>
<evidence type="ECO:0000256" key="2">
    <source>
        <dbReference type="ARBA" id="ARBA00022670"/>
    </source>
</evidence>
<dbReference type="InterPro" id="IPR001254">
    <property type="entry name" value="Trypsin_dom"/>
</dbReference>
<dbReference type="FunFam" id="2.40.10.10:FF:000120">
    <property type="entry name" value="Putative serine protease"/>
    <property type="match status" value="1"/>
</dbReference>
<evidence type="ECO:0000256" key="12">
    <source>
        <dbReference type="SAM" id="SignalP"/>
    </source>
</evidence>